<dbReference type="PROSITE" id="PS00126">
    <property type="entry name" value="PDEASE_I_1"/>
    <property type="match status" value="1"/>
</dbReference>
<feature type="binding site" evidence="8">
    <location>
        <position position="581"/>
    </location>
    <ligand>
        <name>AMP</name>
        <dbReference type="ChEBI" id="CHEBI:456215"/>
    </ligand>
</feature>
<dbReference type="GeneTree" id="ENSGT00940000164492"/>
<dbReference type="Ensembl" id="ENSOKIT00005080076.1">
    <property type="protein sequence ID" value="ENSOKIP00005075167.1"/>
    <property type="gene ID" value="ENSOKIG00005032402.1"/>
</dbReference>
<dbReference type="InterPro" id="IPR002073">
    <property type="entry name" value="PDEase_catalytic_dom"/>
</dbReference>
<dbReference type="InterPro" id="IPR023174">
    <property type="entry name" value="PDEase_CS"/>
</dbReference>
<dbReference type="Pfam" id="PF18100">
    <property type="entry name" value="PDE4_UCR"/>
    <property type="match status" value="1"/>
</dbReference>
<feature type="domain" description="PDEase" evidence="12">
    <location>
        <begin position="296"/>
        <end position="625"/>
    </location>
</feature>
<evidence type="ECO:0000256" key="5">
    <source>
        <dbReference type="ARBA" id="ARBA00023149"/>
    </source>
</evidence>
<keyword evidence="14" id="KW-1185">Reference proteome</keyword>
<dbReference type="CDD" id="cd00077">
    <property type="entry name" value="HDc"/>
    <property type="match status" value="1"/>
</dbReference>
<evidence type="ECO:0000313" key="13">
    <source>
        <dbReference type="Ensembl" id="ENSOKIP00005075167.1"/>
    </source>
</evidence>
<feature type="binding site" evidence="8">
    <location>
        <position position="530"/>
    </location>
    <ligand>
        <name>AMP</name>
        <dbReference type="ChEBI" id="CHEBI:456215"/>
    </ligand>
</feature>
<name>A0A8C7IQQ3_ONCKI</name>
<gene>
    <name evidence="13" type="primary">LOC109889120</name>
</gene>
<feature type="active site" description="Proton donor" evidence="7">
    <location>
        <position position="372"/>
    </location>
</feature>
<reference evidence="13" key="2">
    <citation type="submission" date="2025-09" db="UniProtKB">
        <authorList>
            <consortium name="Ensembl"/>
        </authorList>
    </citation>
    <scope>IDENTIFICATION</scope>
</reference>
<dbReference type="PRINTS" id="PR00387">
    <property type="entry name" value="PDIESTERASE1"/>
</dbReference>
<evidence type="ECO:0000256" key="4">
    <source>
        <dbReference type="ARBA" id="ARBA00022801"/>
    </source>
</evidence>
<keyword evidence="4 10" id="KW-0378">Hydrolase</keyword>
<organism evidence="13 14">
    <name type="scientific">Oncorhynchus kisutch</name>
    <name type="common">Coho salmon</name>
    <name type="synonym">Salmo kisutch</name>
    <dbReference type="NCBI Taxonomy" id="8019"/>
    <lineage>
        <taxon>Eukaryota</taxon>
        <taxon>Metazoa</taxon>
        <taxon>Chordata</taxon>
        <taxon>Craniata</taxon>
        <taxon>Vertebrata</taxon>
        <taxon>Euteleostomi</taxon>
        <taxon>Actinopterygii</taxon>
        <taxon>Neopterygii</taxon>
        <taxon>Teleostei</taxon>
        <taxon>Protacanthopterygii</taxon>
        <taxon>Salmoniformes</taxon>
        <taxon>Salmonidae</taxon>
        <taxon>Salmoninae</taxon>
        <taxon>Oncorhynchus</taxon>
    </lineage>
</organism>
<keyword evidence="3 9" id="KW-0479">Metal-binding</keyword>
<keyword evidence="5" id="KW-0114">cAMP</keyword>
<dbReference type="EC" id="3.1.4.-" evidence="10"/>
<feature type="binding site" evidence="8">
    <location>
        <begin position="372"/>
        <end position="376"/>
    </location>
    <ligand>
        <name>AMP</name>
        <dbReference type="ChEBI" id="CHEBI:456215"/>
    </ligand>
</feature>
<dbReference type="AlphaFoldDB" id="A0A8C7IQQ3"/>
<dbReference type="InterPro" id="IPR003607">
    <property type="entry name" value="HD/PDEase_dom"/>
</dbReference>
<evidence type="ECO:0000256" key="11">
    <source>
        <dbReference type="SAM" id="MobiDB-lite"/>
    </source>
</evidence>
<dbReference type="GO" id="GO:0046872">
    <property type="term" value="F:metal ion binding"/>
    <property type="evidence" value="ECO:0007669"/>
    <property type="project" value="UniProtKB-KW"/>
</dbReference>
<dbReference type="InterPro" id="IPR023088">
    <property type="entry name" value="PDEase"/>
</dbReference>
<feature type="binding site" evidence="9">
    <location>
        <position position="412"/>
    </location>
    <ligand>
        <name>Zn(2+)</name>
        <dbReference type="ChEBI" id="CHEBI:29105"/>
        <label>1</label>
    </ligand>
</feature>
<feature type="compositionally biased region" description="Low complexity" evidence="11">
    <location>
        <begin position="695"/>
        <end position="705"/>
    </location>
</feature>
<dbReference type="GO" id="GO:0007165">
    <property type="term" value="P:signal transduction"/>
    <property type="evidence" value="ECO:0007669"/>
    <property type="project" value="InterPro"/>
</dbReference>
<sequence>MLEGTTEHMECTGLSREGAGSAKAPKHLWRQPRTHIRFKQRFHSDTEPYLTRNRTMEKLRPGLKKTRMSLPSLYKRSWLAGGSGRFNFDVENGLSVGRSPLDPQVSPISGLVLQANYPHSQRRESFLYRSDSDFDLSPKAMSRNSSTASELHGEDMIVTPFAQVSAISRDQNKRSLRALTPYQKLAMETLEELDWCLDQLETLQTRHSVSEMASNKFKRMLNRELTQLSETSRSGNQVSEFIANTFLEKQHDVEIMSGPPKEKDKKKKRPMSQIVAVKKPALCPSLTPTQIPRFGVTTLQEDLLATEFEEINRWGLDIFKIAEYSGNRPLTVVMYSIFQERELLKNFKIPADTFITFMMTLEDHYHADVAYHNNIHAADVVQSTHVLLSTPALEAVFTDLEIMAALFSSAIHDVDHPGVSNQFLINTNSELALMYNDASVLENHHLAVGFKLLQEDNCDIFQSLSKKQGQSLRKMVIDMVLATDMSKHMNFLADLKTMVETKKVTSLGVLLLDNYSDRIQVLQNMVHCADLSNPTKPLEVYRKWTDRIMVEFFTQGDRERDKGIEISPMCDKHNASIEKTQVGFIDYIVHPLWETWADLVHPDAQDILDTLEDNREWYQSMIQRSPSPTLEDRDLDGGPGALEVTPGGCCTSAGDKFQFELTLEEEEEGDSDLESPPEEETSQGGETSRKTPALSLSPEPSSRYRPPSPHPGRALSLATMSVRSPDLLRTLGPGVGVDDIGDRDRELGQEGSSVAYLRLGT</sequence>
<evidence type="ECO:0000256" key="2">
    <source>
        <dbReference type="ARBA" id="ARBA00009517"/>
    </source>
</evidence>
<evidence type="ECO:0000313" key="14">
    <source>
        <dbReference type="Proteomes" id="UP000694557"/>
    </source>
</evidence>
<proteinExistence type="inferred from homology"/>
<evidence type="ECO:0000256" key="1">
    <source>
        <dbReference type="ARBA" id="ARBA00004703"/>
    </source>
</evidence>
<evidence type="ECO:0000256" key="9">
    <source>
        <dbReference type="PIRSR" id="PIRSR623088-3"/>
    </source>
</evidence>
<accession>A0A8C7IQQ3</accession>
<evidence type="ECO:0000256" key="6">
    <source>
        <dbReference type="ARBA" id="ARBA00033681"/>
    </source>
</evidence>
<feature type="region of interest" description="Disordered" evidence="11">
    <location>
        <begin position="664"/>
        <end position="718"/>
    </location>
</feature>
<evidence type="ECO:0000256" key="8">
    <source>
        <dbReference type="PIRSR" id="PIRSR623088-2"/>
    </source>
</evidence>
<feature type="binding site" evidence="8">
    <location>
        <position position="413"/>
    </location>
    <ligand>
        <name>AMP</name>
        <dbReference type="ChEBI" id="CHEBI:456215"/>
    </ligand>
</feature>
<comment type="cofactor">
    <cofactor evidence="10">
        <name>a divalent metal cation</name>
        <dbReference type="ChEBI" id="CHEBI:60240"/>
    </cofactor>
    <text evidence="10">Binds 2 divalent metal cations per subunit. Site 1 may preferentially bind zinc ions, while site 2 has a preference for magnesium and/or manganese ions.</text>
</comment>
<dbReference type="GO" id="GO:0006198">
    <property type="term" value="P:cAMP catabolic process"/>
    <property type="evidence" value="ECO:0007669"/>
    <property type="project" value="UniProtKB-UniPathway"/>
</dbReference>
<evidence type="ECO:0000259" key="12">
    <source>
        <dbReference type="PROSITE" id="PS51845"/>
    </source>
</evidence>
<dbReference type="SUPFAM" id="SSF109604">
    <property type="entry name" value="HD-domain/PDEase-like"/>
    <property type="match status" value="1"/>
</dbReference>
<dbReference type="PROSITE" id="PS51845">
    <property type="entry name" value="PDEASE_I_2"/>
    <property type="match status" value="1"/>
</dbReference>
<protein>
    <recommendedName>
        <fullName evidence="10">Phosphodiesterase</fullName>
        <ecNumber evidence="10">3.1.4.-</ecNumber>
    </recommendedName>
</protein>
<reference evidence="13" key="1">
    <citation type="submission" date="2025-08" db="UniProtKB">
        <authorList>
            <consortium name="Ensembl"/>
        </authorList>
    </citation>
    <scope>IDENTIFICATION</scope>
</reference>
<comment type="pathway">
    <text evidence="1">Purine metabolism; 3',5'-cyclic AMP degradation; AMP from 3',5'-cyclic AMP: step 1/1.</text>
</comment>
<feature type="compositionally biased region" description="Acidic residues" evidence="11">
    <location>
        <begin position="664"/>
        <end position="681"/>
    </location>
</feature>
<evidence type="ECO:0000256" key="3">
    <source>
        <dbReference type="ARBA" id="ARBA00022723"/>
    </source>
</evidence>
<feature type="binding site" evidence="9">
    <location>
        <position position="413"/>
    </location>
    <ligand>
        <name>Zn(2+)</name>
        <dbReference type="ChEBI" id="CHEBI:29105"/>
        <label>1</label>
    </ligand>
</feature>
<dbReference type="Pfam" id="PF00233">
    <property type="entry name" value="PDEase_I"/>
    <property type="match status" value="1"/>
</dbReference>
<dbReference type="InterPro" id="IPR036971">
    <property type="entry name" value="PDEase_catalytic_dom_sf"/>
</dbReference>
<feature type="region of interest" description="Disordered" evidence="11">
    <location>
        <begin position="1"/>
        <end position="27"/>
    </location>
</feature>
<dbReference type="Proteomes" id="UP000694557">
    <property type="component" value="Unassembled WGS sequence"/>
</dbReference>
<feature type="region of interest" description="Disordered" evidence="11">
    <location>
        <begin position="622"/>
        <end position="649"/>
    </location>
</feature>
<dbReference type="Gene3D" id="1.10.1300.10">
    <property type="entry name" value="3'5'-cyclic nucleotide phosphodiesterase, catalytic domain"/>
    <property type="match status" value="1"/>
</dbReference>
<dbReference type="InterPro" id="IPR040844">
    <property type="entry name" value="PDE4_UCR"/>
</dbReference>
<comment type="similarity">
    <text evidence="2">Belongs to the cyclic nucleotide phosphodiesterase family. PDE4 subfamily.</text>
</comment>
<dbReference type="PANTHER" id="PTHR11347">
    <property type="entry name" value="CYCLIC NUCLEOTIDE PHOSPHODIESTERASE"/>
    <property type="match status" value="1"/>
</dbReference>
<evidence type="ECO:0000256" key="7">
    <source>
        <dbReference type="PIRSR" id="PIRSR623088-1"/>
    </source>
</evidence>
<feature type="binding site" evidence="9">
    <location>
        <position position="376"/>
    </location>
    <ligand>
        <name>Zn(2+)</name>
        <dbReference type="ChEBI" id="CHEBI:29105"/>
        <label>1</label>
    </ligand>
</feature>
<dbReference type="UniPathway" id="UPA00762">
    <property type="reaction ID" value="UER00747"/>
</dbReference>
<comment type="catalytic activity">
    <reaction evidence="6">
        <text>3',5'-cyclic AMP + H2O = AMP + H(+)</text>
        <dbReference type="Rhea" id="RHEA:25277"/>
        <dbReference type="ChEBI" id="CHEBI:15377"/>
        <dbReference type="ChEBI" id="CHEBI:15378"/>
        <dbReference type="ChEBI" id="CHEBI:58165"/>
        <dbReference type="ChEBI" id="CHEBI:456215"/>
        <dbReference type="EC" id="3.1.4.53"/>
    </reaction>
    <physiologicalReaction direction="left-to-right" evidence="6">
        <dbReference type="Rhea" id="RHEA:25278"/>
    </physiologicalReaction>
</comment>
<evidence type="ECO:0000256" key="10">
    <source>
        <dbReference type="RuleBase" id="RU363067"/>
    </source>
</evidence>
<feature type="binding site" evidence="9">
    <location>
        <position position="413"/>
    </location>
    <ligand>
        <name>Zn(2+)</name>
        <dbReference type="ChEBI" id="CHEBI:29105"/>
        <label>2</label>
    </ligand>
</feature>
<feature type="compositionally biased region" description="Basic and acidic residues" evidence="11">
    <location>
        <begin position="1"/>
        <end position="10"/>
    </location>
</feature>
<dbReference type="GO" id="GO:0004115">
    <property type="term" value="F:3',5'-cyclic-AMP phosphodiesterase activity"/>
    <property type="evidence" value="ECO:0007669"/>
    <property type="project" value="UniProtKB-EC"/>
</dbReference>
<dbReference type="FunFam" id="1.10.1300.10:FF:000001">
    <property type="entry name" value="Phosphodiesterase"/>
    <property type="match status" value="1"/>
</dbReference>
<feature type="binding site" evidence="9">
    <location>
        <position position="530"/>
    </location>
    <ligand>
        <name>Zn(2+)</name>
        <dbReference type="ChEBI" id="CHEBI:29105"/>
        <label>1</label>
    </ligand>
</feature>